<dbReference type="Proteomes" id="UP000029575">
    <property type="component" value="Unassembled WGS sequence"/>
</dbReference>
<evidence type="ECO:0000256" key="1">
    <source>
        <dbReference type="SAM" id="Phobius"/>
    </source>
</evidence>
<evidence type="ECO:0000313" key="2">
    <source>
        <dbReference type="EMBL" id="KGB99847.1"/>
    </source>
</evidence>
<keyword evidence="1" id="KW-0472">Membrane</keyword>
<reference evidence="2 3" key="1">
    <citation type="submission" date="2014-06" db="EMBL/GenBank/DDBJ databases">
        <authorList>
            <person name="Bishop-Lilly K.A."/>
            <person name="Broomall S.M."/>
            <person name="Chain P.S."/>
            <person name="Chertkov O."/>
            <person name="Coyne S.R."/>
            <person name="Daligault H.E."/>
            <person name="Davenport K.W."/>
            <person name="Erkkila T."/>
            <person name="Frey K.G."/>
            <person name="Gibbons H.S."/>
            <person name="Gu W."/>
            <person name="Jaissle J."/>
            <person name="Johnson S.L."/>
            <person name="Koroleva G.I."/>
            <person name="Ladner J.T."/>
            <person name="Lo C.-C."/>
            <person name="Minogue T.D."/>
            <person name="Munk C."/>
            <person name="Palacios G.F."/>
            <person name="Redden C.L."/>
            <person name="Rosenzweig C.N."/>
            <person name="Scholz M.B."/>
            <person name="Teshima H."/>
            <person name="Xu Y."/>
        </authorList>
    </citation>
    <scope>NUCLEOTIDE SEQUENCE [LARGE SCALE GENOMIC DNA]</scope>
    <source>
        <strain evidence="2 3">DWS 37UF10B-2</strain>
    </source>
</reference>
<feature type="transmembrane region" description="Helical" evidence="1">
    <location>
        <begin position="86"/>
        <end position="104"/>
    </location>
</feature>
<dbReference type="AlphaFoldDB" id="A0AA89CEN8"/>
<keyword evidence="1" id="KW-1133">Transmembrane helix</keyword>
<dbReference type="CDD" id="cd20746">
    <property type="entry name" value="FIX_Ntox15_NUC_DUF4112_RhsA-like"/>
    <property type="match status" value="1"/>
</dbReference>
<proteinExistence type="predicted"/>
<organism evidence="2 3">
    <name type="scientific">Burkholderia cepacia</name>
    <name type="common">Pseudomonas cepacia</name>
    <dbReference type="NCBI Taxonomy" id="292"/>
    <lineage>
        <taxon>Bacteria</taxon>
        <taxon>Pseudomonadati</taxon>
        <taxon>Pseudomonadota</taxon>
        <taxon>Betaproteobacteria</taxon>
        <taxon>Burkholderiales</taxon>
        <taxon>Burkholderiaceae</taxon>
        <taxon>Burkholderia</taxon>
        <taxon>Burkholderia cepacia complex</taxon>
    </lineage>
</organism>
<keyword evidence="1" id="KW-0812">Transmembrane</keyword>
<evidence type="ECO:0000313" key="3">
    <source>
        <dbReference type="Proteomes" id="UP000029575"/>
    </source>
</evidence>
<accession>A0AA89CEN8</accession>
<name>A0AA89CEN8_BURCE</name>
<gene>
    <name evidence="2" type="ORF">DM43_2745</name>
</gene>
<dbReference type="RefSeq" id="WP_034206619.1">
    <property type="nucleotide sequence ID" value="NZ_KN150854.1"/>
</dbReference>
<comment type="caution">
    <text evidence="2">The sequence shown here is derived from an EMBL/GenBank/DDBJ whole genome shotgun (WGS) entry which is preliminary data.</text>
</comment>
<dbReference type="EMBL" id="JPGD01000005">
    <property type="protein sequence ID" value="KGB99847.1"/>
    <property type="molecule type" value="Genomic_DNA"/>
</dbReference>
<dbReference type="InterPro" id="IPR049802">
    <property type="entry name" value="RhsC-like_FIX"/>
</dbReference>
<protein>
    <submittedName>
        <fullName evidence="2">Uncharacterized protein</fullName>
    </submittedName>
</protein>
<sequence length="485" mass="54067">MSSSWVSQAASEVGDYLWRGAATVGDTVAGAVAGEFSQKRNTGAIIIDAVVSMFPVAGEITAARDAIAITLRMSDDPKARDDGWEWVALVLCLIAVVPVVGGLLKGIGKLLMRAVSKSEDLVKLCQEILALIRKAGFGDAVQWFRQLDLTKYQLVVSNAFGMMLDRIGKALNFILSRLGSVIPARVESYIRKLLPMLEELRKLGDTRIAQAFKDLMRLLDHVRSHLVEGTWADVKVGGGTTRTMTEEARLAHLAEDAKSLGHKPMTKADYVHKDGWPDLREFRVGEAIGTFSVKTPIKAITRTPGEVMIRVVDSRRLDNPWTIAGKFWADELAPNGFWWRIRSAIKHAWSMNGSYAKMNVPTREAMEKLGIKVPADWDGMRLWEGRIAEQWDDEGAEATMRLLVGGDLQFFVDFKHPSNAPVAEWIKTQVKAQRTNWTDLRLPDQAEARALFLAERERSAKIRQEGYARRVLADVGKQATEEQNQ</sequence>